<dbReference type="SUPFAM" id="SSF52047">
    <property type="entry name" value="RNI-like"/>
    <property type="match status" value="1"/>
</dbReference>
<dbReference type="EMBL" id="JAACJL010000046">
    <property type="protein sequence ID" value="KAF4612878.1"/>
    <property type="molecule type" value="Genomic_DNA"/>
</dbReference>
<dbReference type="OrthoDB" id="3005567at2759"/>
<organism evidence="2 3">
    <name type="scientific">Agrocybe pediades</name>
    <dbReference type="NCBI Taxonomy" id="84607"/>
    <lineage>
        <taxon>Eukaryota</taxon>
        <taxon>Fungi</taxon>
        <taxon>Dikarya</taxon>
        <taxon>Basidiomycota</taxon>
        <taxon>Agaricomycotina</taxon>
        <taxon>Agaricomycetes</taxon>
        <taxon>Agaricomycetidae</taxon>
        <taxon>Agaricales</taxon>
        <taxon>Agaricineae</taxon>
        <taxon>Strophariaceae</taxon>
        <taxon>Agrocybe</taxon>
    </lineage>
</organism>
<dbReference type="Gene3D" id="3.80.10.10">
    <property type="entry name" value="Ribonuclease Inhibitor"/>
    <property type="match status" value="1"/>
</dbReference>
<reference evidence="2 3" key="1">
    <citation type="submission" date="2019-12" db="EMBL/GenBank/DDBJ databases">
        <authorList>
            <person name="Floudas D."/>
            <person name="Bentzer J."/>
            <person name="Ahren D."/>
            <person name="Johansson T."/>
            <person name="Persson P."/>
            <person name="Tunlid A."/>
        </authorList>
    </citation>
    <scope>NUCLEOTIDE SEQUENCE [LARGE SCALE GENOMIC DNA]</scope>
    <source>
        <strain evidence="2 3">CBS 102.39</strain>
    </source>
</reference>
<feature type="domain" description="F-box" evidence="1">
    <location>
        <begin position="6"/>
        <end position="38"/>
    </location>
</feature>
<protein>
    <recommendedName>
        <fullName evidence="1">F-box domain-containing protein</fullName>
    </recommendedName>
</protein>
<dbReference type="Pfam" id="PF00646">
    <property type="entry name" value="F-box"/>
    <property type="match status" value="1"/>
</dbReference>
<keyword evidence="3" id="KW-1185">Reference proteome</keyword>
<evidence type="ECO:0000313" key="3">
    <source>
        <dbReference type="Proteomes" id="UP000521872"/>
    </source>
</evidence>
<dbReference type="InterPro" id="IPR001810">
    <property type="entry name" value="F-box_dom"/>
</dbReference>
<dbReference type="Proteomes" id="UP000521872">
    <property type="component" value="Unassembled WGS sequence"/>
</dbReference>
<proteinExistence type="predicted"/>
<dbReference type="AlphaFoldDB" id="A0A8H4QL16"/>
<accession>A0A8H4QL16</accession>
<evidence type="ECO:0000313" key="2">
    <source>
        <dbReference type="EMBL" id="KAF4612878.1"/>
    </source>
</evidence>
<comment type="caution">
    <text evidence="2">The sequence shown here is derived from an EMBL/GenBank/DDBJ whole genome shotgun (WGS) entry which is preliminary data.</text>
</comment>
<dbReference type="InterPro" id="IPR036047">
    <property type="entry name" value="F-box-like_dom_sf"/>
</dbReference>
<sequence length="449" mass="49952">MVSADNLNFDVLELIFTFLSGNDLPSLALVSKSFLAAVTPRLYRTISYRFRQSKGYNVGNPVSPFSVIVTHSHLAAHVREIELRSVPTLKNTMHPGFIRDCKETLRLCRNLKKFRCTIQNVLPVFLPVLEEKKSLDTLRVYANLTTAQAGMLAKITGVRTLSLEFASWNVVDVLPAWTKNLSNLTSLTLYMINDLHESIYETIVGNLPHITGLHVVGCPKIDHTTVLRNASKTPLLQSLSFTTTESTKSLDLPPPHLPHLKHLALDTKYSMQPSPSPAILSALLTHLKYAMPNLASFAMKMPERKISVGDAFIDQLLLGHKHSLRRLAFLDCAVNRESIAKICEQCIHLERLDVAVPIKDISAFSVNIAKSKTLHTIVDVQNHVDHGIRPTLTQVDANLMMAYCPSLKAIVTGGRIWTGRGAGAGDNLSVRLEKRPSHRQGALWFIPRE</sequence>
<name>A0A8H4QL16_9AGAR</name>
<dbReference type="SUPFAM" id="SSF81383">
    <property type="entry name" value="F-box domain"/>
    <property type="match status" value="1"/>
</dbReference>
<evidence type="ECO:0000259" key="1">
    <source>
        <dbReference type="Pfam" id="PF00646"/>
    </source>
</evidence>
<dbReference type="CDD" id="cd09917">
    <property type="entry name" value="F-box_SF"/>
    <property type="match status" value="1"/>
</dbReference>
<gene>
    <name evidence="2" type="ORF">D9613_010997</name>
</gene>
<dbReference type="InterPro" id="IPR032675">
    <property type="entry name" value="LRR_dom_sf"/>
</dbReference>